<sequence length="146" mass="15438">MDHVLCSSHSSAPAVMDSGSVALSRSAVLVLCVLLSGSAAAVLLCHYCPLQAAGTRCNITTECLEHERCSSGWRRYGRVHVLALQGCLSPELCGSNQTLTHKGLEYEITYTCCCRDLCNTAAAPESLLQLLGVTVSPPDPPSCSEP</sequence>
<evidence type="ECO:0000256" key="3">
    <source>
        <dbReference type="ARBA" id="ARBA00022622"/>
    </source>
</evidence>
<dbReference type="RefSeq" id="XP_018955710.2">
    <property type="nucleotide sequence ID" value="XM_019100165.2"/>
</dbReference>
<evidence type="ECO:0000256" key="1">
    <source>
        <dbReference type="ARBA" id="ARBA00004609"/>
    </source>
</evidence>
<feature type="transmembrane region" description="Helical" evidence="9">
    <location>
        <begin position="26"/>
        <end position="48"/>
    </location>
</feature>
<proteinExistence type="predicted"/>
<evidence type="ECO:0000256" key="5">
    <source>
        <dbReference type="ARBA" id="ARBA00023136"/>
    </source>
</evidence>
<evidence type="ECO:0000256" key="4">
    <source>
        <dbReference type="ARBA" id="ARBA00022729"/>
    </source>
</evidence>
<keyword evidence="4" id="KW-0732">Signal</keyword>
<evidence type="ECO:0000256" key="9">
    <source>
        <dbReference type="SAM" id="Phobius"/>
    </source>
</evidence>
<dbReference type="GeneID" id="109085650"/>
<dbReference type="GO" id="GO:0098552">
    <property type="term" value="C:side of membrane"/>
    <property type="evidence" value="ECO:0007669"/>
    <property type="project" value="UniProtKB-KW"/>
</dbReference>
<dbReference type="OrthoDB" id="8945177at2759"/>
<keyword evidence="6" id="KW-1015">Disulfide bond</keyword>
<evidence type="ECO:0000256" key="6">
    <source>
        <dbReference type="ARBA" id="ARBA00023157"/>
    </source>
</evidence>
<evidence type="ECO:0000313" key="10">
    <source>
        <dbReference type="RefSeq" id="XP_018955710.2"/>
    </source>
</evidence>
<keyword evidence="7" id="KW-0325">Glycoprotein</keyword>
<dbReference type="Proteomes" id="UP001155660">
    <property type="component" value="Chromosome B18"/>
</dbReference>
<accession>A0A9Q9ZH51</accession>
<dbReference type="PANTHER" id="PTHR47613:SF1">
    <property type="entry name" value="SPERM ACROSOME MEMBRANE-ASSOCIATED PROTEIN 4"/>
    <property type="match status" value="1"/>
</dbReference>
<keyword evidence="2" id="KW-1003">Cell membrane</keyword>
<dbReference type="PANTHER" id="PTHR47613">
    <property type="entry name" value="SPERM ACROSOME MEMBRANE-ASSOCIATED PROTEIN 4"/>
    <property type="match status" value="1"/>
</dbReference>
<comment type="subcellular location">
    <subcellularLocation>
        <location evidence="1">Cell membrane</location>
        <topology evidence="1">Lipid-anchor</topology>
        <topology evidence="1">GPI-anchor</topology>
    </subcellularLocation>
</comment>
<dbReference type="InterPro" id="IPR046354">
    <property type="entry name" value="SPACA4/Bouncer"/>
</dbReference>
<dbReference type="GO" id="GO:0005886">
    <property type="term" value="C:plasma membrane"/>
    <property type="evidence" value="ECO:0007669"/>
    <property type="project" value="UniProtKB-SubCell"/>
</dbReference>
<keyword evidence="8" id="KW-0449">Lipoprotein</keyword>
<organism evidence="10">
    <name type="scientific">Cyprinus carpio</name>
    <name type="common">Common carp</name>
    <dbReference type="NCBI Taxonomy" id="7962"/>
    <lineage>
        <taxon>Eukaryota</taxon>
        <taxon>Metazoa</taxon>
        <taxon>Chordata</taxon>
        <taxon>Craniata</taxon>
        <taxon>Vertebrata</taxon>
        <taxon>Euteleostomi</taxon>
        <taxon>Actinopterygii</taxon>
        <taxon>Neopterygii</taxon>
        <taxon>Teleostei</taxon>
        <taxon>Ostariophysi</taxon>
        <taxon>Cypriniformes</taxon>
        <taxon>Cyprinidae</taxon>
        <taxon>Cyprininae</taxon>
        <taxon>Cyprinus</taxon>
    </lineage>
</organism>
<dbReference type="GO" id="GO:0035036">
    <property type="term" value="P:sperm-egg recognition"/>
    <property type="evidence" value="ECO:0007669"/>
    <property type="project" value="TreeGrafter"/>
</dbReference>
<evidence type="ECO:0000256" key="2">
    <source>
        <dbReference type="ARBA" id="ARBA00022475"/>
    </source>
</evidence>
<keyword evidence="3" id="KW-0336">GPI-anchor</keyword>
<keyword evidence="5 9" id="KW-0472">Membrane</keyword>
<evidence type="ECO:0000256" key="7">
    <source>
        <dbReference type="ARBA" id="ARBA00023180"/>
    </source>
</evidence>
<protein>
    <submittedName>
        <fullName evidence="10">Protein Bouncer-like</fullName>
    </submittedName>
</protein>
<reference evidence="10" key="1">
    <citation type="submission" date="2025-08" db="UniProtKB">
        <authorList>
            <consortium name="RefSeq"/>
        </authorList>
    </citation>
    <scope>IDENTIFICATION</scope>
    <source>
        <tissue evidence="10">Muscle</tissue>
    </source>
</reference>
<dbReference type="AlphaFoldDB" id="A0A9Q9ZH51"/>
<gene>
    <name evidence="10" type="primary">LOC109085650</name>
</gene>
<name>A0A9Q9ZH51_CYPCA</name>
<keyword evidence="9" id="KW-0812">Transmembrane</keyword>
<dbReference type="CDD" id="cd23597">
    <property type="entry name" value="TFP_LU_ECD_Bncr"/>
    <property type="match status" value="1"/>
</dbReference>
<keyword evidence="9" id="KW-1133">Transmembrane helix</keyword>
<evidence type="ECO:0000256" key="8">
    <source>
        <dbReference type="ARBA" id="ARBA00023288"/>
    </source>
</evidence>
<dbReference type="KEGG" id="ccar:109085650"/>